<dbReference type="InterPro" id="IPR007324">
    <property type="entry name" value="Sugar-bd_dom_put"/>
</dbReference>
<keyword evidence="4" id="KW-0804">Transcription</keyword>
<sequence>MGRAEEDLHDQLLQRIAHHYFVGGMLQSDIAAVEHLSRPSVSRLLTEARERGVVQFRIGPPVDRVPELETELQRRAPLHACIVSTGKPRALYANSSRLGYVAARYLESQLSHVRLLGVASSRSLSGVVESMVQAHRRDLTVIDLLGCLPGGRADRGRRTGSASVDGGGPNTARLIAAWLGASFRALPAPFVHKTASSLEAALSATVVRETLELGPHSELALVGVGSMKRFDGTGAYSPIPVKELDELETRGAVGHLCGHFLREDGSVLEPSGGPFLLGIAADGLRQIPQRLAVAAGWNKVRPIAAAIRGGLISELVTDQATAASLVRLLHP</sequence>
<dbReference type="RefSeq" id="WP_345447675.1">
    <property type="nucleotide sequence ID" value="NZ_BAABKK010000003.1"/>
</dbReference>
<proteinExistence type="inferred from homology"/>
<dbReference type="PANTHER" id="PTHR34294">
    <property type="entry name" value="TRANSCRIPTIONAL REGULATOR-RELATED"/>
    <property type="match status" value="1"/>
</dbReference>
<protein>
    <submittedName>
        <fullName evidence="6">Sugar-binding transcriptional regulator</fullName>
    </submittedName>
</protein>
<comment type="similarity">
    <text evidence="1">Belongs to the SorC transcriptional regulatory family.</text>
</comment>
<evidence type="ECO:0000256" key="3">
    <source>
        <dbReference type="ARBA" id="ARBA00023125"/>
    </source>
</evidence>
<dbReference type="Gene3D" id="1.10.10.10">
    <property type="entry name" value="Winged helix-like DNA-binding domain superfamily/Winged helix DNA-binding domain"/>
    <property type="match status" value="1"/>
</dbReference>
<dbReference type="Proteomes" id="UP001500200">
    <property type="component" value="Unassembled WGS sequence"/>
</dbReference>
<evidence type="ECO:0000313" key="7">
    <source>
        <dbReference type="Proteomes" id="UP001500200"/>
    </source>
</evidence>
<evidence type="ECO:0000259" key="5">
    <source>
        <dbReference type="Pfam" id="PF04198"/>
    </source>
</evidence>
<evidence type="ECO:0000256" key="1">
    <source>
        <dbReference type="ARBA" id="ARBA00010466"/>
    </source>
</evidence>
<organism evidence="6 7">
    <name type="scientific">Arthrobacter gyeryongensis</name>
    <dbReference type="NCBI Taxonomy" id="1650592"/>
    <lineage>
        <taxon>Bacteria</taxon>
        <taxon>Bacillati</taxon>
        <taxon>Actinomycetota</taxon>
        <taxon>Actinomycetes</taxon>
        <taxon>Micrococcales</taxon>
        <taxon>Micrococcaceae</taxon>
        <taxon>Arthrobacter</taxon>
    </lineage>
</organism>
<dbReference type="InterPro" id="IPR051054">
    <property type="entry name" value="SorC_transcr_regulators"/>
</dbReference>
<evidence type="ECO:0000256" key="2">
    <source>
        <dbReference type="ARBA" id="ARBA00023015"/>
    </source>
</evidence>
<keyword evidence="3" id="KW-0238">DNA-binding</keyword>
<evidence type="ECO:0000313" key="6">
    <source>
        <dbReference type="EMBL" id="GAA5189619.1"/>
    </source>
</evidence>
<name>A0ABP9S267_9MICC</name>
<dbReference type="Pfam" id="PF04198">
    <property type="entry name" value="Sugar-bind"/>
    <property type="match status" value="1"/>
</dbReference>
<reference evidence="7" key="1">
    <citation type="journal article" date="2019" name="Int. J. Syst. Evol. Microbiol.">
        <title>The Global Catalogue of Microorganisms (GCM) 10K type strain sequencing project: providing services to taxonomists for standard genome sequencing and annotation.</title>
        <authorList>
            <consortium name="The Broad Institute Genomics Platform"/>
            <consortium name="The Broad Institute Genome Sequencing Center for Infectious Disease"/>
            <person name="Wu L."/>
            <person name="Ma J."/>
        </authorList>
    </citation>
    <scope>NUCLEOTIDE SEQUENCE [LARGE SCALE GENOMIC DNA]</scope>
    <source>
        <strain evidence="7">JCM 18514</strain>
    </source>
</reference>
<gene>
    <name evidence="6" type="ORF">GCM10023346_04660</name>
</gene>
<feature type="domain" description="Sugar-binding" evidence="5">
    <location>
        <begin position="67"/>
        <end position="326"/>
    </location>
</feature>
<comment type="caution">
    <text evidence="6">The sequence shown here is derived from an EMBL/GenBank/DDBJ whole genome shotgun (WGS) entry which is preliminary data.</text>
</comment>
<dbReference type="SUPFAM" id="SSF100950">
    <property type="entry name" value="NagB/RpiA/CoA transferase-like"/>
    <property type="match status" value="1"/>
</dbReference>
<keyword evidence="2" id="KW-0805">Transcription regulation</keyword>
<dbReference type="PANTHER" id="PTHR34294:SF1">
    <property type="entry name" value="TRANSCRIPTIONAL REGULATOR LSRR"/>
    <property type="match status" value="1"/>
</dbReference>
<keyword evidence="7" id="KW-1185">Reference proteome</keyword>
<dbReference type="InterPro" id="IPR037171">
    <property type="entry name" value="NagB/RpiA_transferase-like"/>
</dbReference>
<dbReference type="InterPro" id="IPR036388">
    <property type="entry name" value="WH-like_DNA-bd_sf"/>
</dbReference>
<accession>A0ABP9S267</accession>
<dbReference type="EMBL" id="BAABKK010000003">
    <property type="protein sequence ID" value="GAA5189619.1"/>
    <property type="molecule type" value="Genomic_DNA"/>
</dbReference>
<dbReference type="Gene3D" id="3.40.50.1360">
    <property type="match status" value="1"/>
</dbReference>
<evidence type="ECO:0000256" key="4">
    <source>
        <dbReference type="ARBA" id="ARBA00023163"/>
    </source>
</evidence>